<dbReference type="PANTHER" id="PTHR48079">
    <property type="entry name" value="PROTEIN YEEZ"/>
    <property type="match status" value="1"/>
</dbReference>
<reference evidence="3" key="1">
    <citation type="submission" date="2023-07" db="EMBL/GenBank/DDBJ databases">
        <title>30 novel species of actinomycetes from the DSMZ collection.</title>
        <authorList>
            <person name="Nouioui I."/>
        </authorList>
    </citation>
    <scope>NUCLEOTIDE SEQUENCE [LARGE SCALE GENOMIC DNA]</scope>
    <source>
        <strain evidence="3">DSM 44938</strain>
    </source>
</reference>
<comment type="caution">
    <text evidence="2">The sequence shown here is derived from an EMBL/GenBank/DDBJ whole genome shotgun (WGS) entry which is preliminary data.</text>
</comment>
<proteinExistence type="predicted"/>
<gene>
    <name evidence="2" type="ORF">RM590_32285</name>
</gene>
<evidence type="ECO:0000313" key="3">
    <source>
        <dbReference type="Proteomes" id="UP001183246"/>
    </source>
</evidence>
<feature type="domain" description="NAD-dependent epimerase/dehydratase" evidence="1">
    <location>
        <begin position="3"/>
        <end position="216"/>
    </location>
</feature>
<keyword evidence="3" id="KW-1185">Reference proteome</keyword>
<evidence type="ECO:0000259" key="1">
    <source>
        <dbReference type="Pfam" id="PF01370"/>
    </source>
</evidence>
<dbReference type="RefSeq" id="WP_311708349.1">
    <property type="nucleotide sequence ID" value="NZ_JAVREL010000029.1"/>
</dbReference>
<evidence type="ECO:0000313" key="2">
    <source>
        <dbReference type="EMBL" id="MDT0347223.1"/>
    </source>
</evidence>
<dbReference type="InterPro" id="IPR001509">
    <property type="entry name" value="Epimerase_deHydtase"/>
</dbReference>
<organism evidence="2 3">
    <name type="scientific">Streptomyces litchfieldiae</name>
    <dbReference type="NCBI Taxonomy" id="3075543"/>
    <lineage>
        <taxon>Bacteria</taxon>
        <taxon>Bacillati</taxon>
        <taxon>Actinomycetota</taxon>
        <taxon>Actinomycetes</taxon>
        <taxon>Kitasatosporales</taxon>
        <taxon>Streptomycetaceae</taxon>
        <taxon>Streptomyces</taxon>
    </lineage>
</organism>
<dbReference type="PANTHER" id="PTHR48079:SF6">
    <property type="entry name" value="NAD(P)-BINDING DOMAIN-CONTAINING PROTEIN-RELATED"/>
    <property type="match status" value="1"/>
</dbReference>
<dbReference type="Proteomes" id="UP001183246">
    <property type="component" value="Unassembled WGS sequence"/>
</dbReference>
<dbReference type="Pfam" id="PF01370">
    <property type="entry name" value="Epimerase"/>
    <property type="match status" value="1"/>
</dbReference>
<name>A0ABU2N001_9ACTN</name>
<dbReference type="SUPFAM" id="SSF51735">
    <property type="entry name" value="NAD(P)-binding Rossmann-fold domains"/>
    <property type="match status" value="1"/>
</dbReference>
<sequence>MHVFVTGATGFIGGSVAVRLVEAGHTVSGLTRDEGRAGKLTALGIEPVFGTLDDSGLLAARARAADAVVNAADSDHRGAVEALISGLAGSGKPFLHTSGSSVVGDDARGEVSEAVFTEEIHDPGSGWRPEADKAPRVEIDRLVLAAADSGIRSTVLCNTLIYGHGLGPGRDSVQIPALVRQARSSGVARHVGPGRNIWSNVHIADVADLYALALDRSPAGSFHFVENGEESFAAITTAIAETLGVAGPEPWDIESAIDAWGYEPAVYALGSNSRVRATRPRPVLGWTPTHASVTDWIRGELTA</sequence>
<accession>A0ABU2N001</accession>
<dbReference type="InterPro" id="IPR036291">
    <property type="entry name" value="NAD(P)-bd_dom_sf"/>
</dbReference>
<dbReference type="Gene3D" id="3.40.50.720">
    <property type="entry name" value="NAD(P)-binding Rossmann-like Domain"/>
    <property type="match status" value="1"/>
</dbReference>
<dbReference type="EMBL" id="JAVREL010000029">
    <property type="protein sequence ID" value="MDT0347223.1"/>
    <property type="molecule type" value="Genomic_DNA"/>
</dbReference>
<dbReference type="InterPro" id="IPR051783">
    <property type="entry name" value="NAD(P)-dependent_oxidoreduct"/>
</dbReference>
<protein>
    <submittedName>
        <fullName evidence="2">NAD-dependent epimerase/dehydratase family protein</fullName>
    </submittedName>
</protein>